<keyword evidence="8" id="KW-0456">Lyase</keyword>
<evidence type="ECO:0000256" key="8">
    <source>
        <dbReference type="ARBA" id="ARBA00023239"/>
    </source>
</evidence>
<evidence type="ECO:0000256" key="10">
    <source>
        <dbReference type="ARBA" id="ARBA00030898"/>
    </source>
</evidence>
<comment type="caution">
    <text evidence="12">The sequence shown here is derived from an EMBL/GenBank/DDBJ whole genome shotgun (WGS) entry which is preliminary data.</text>
</comment>
<dbReference type="GO" id="GO:0016829">
    <property type="term" value="F:lyase activity"/>
    <property type="evidence" value="ECO:0007669"/>
    <property type="project" value="UniProtKB-KW"/>
</dbReference>
<dbReference type="AlphaFoldDB" id="A0A2B4SIB8"/>
<keyword evidence="3" id="KW-0645">Protease</keyword>
<keyword evidence="4" id="KW-0227">DNA damage</keyword>
<evidence type="ECO:0000256" key="6">
    <source>
        <dbReference type="ARBA" id="ARBA00023124"/>
    </source>
</evidence>
<keyword evidence="6" id="KW-0190">Covalent protein-DNA linkage</keyword>
<evidence type="ECO:0000256" key="7">
    <source>
        <dbReference type="ARBA" id="ARBA00023125"/>
    </source>
</evidence>
<dbReference type="Pfam" id="PF02586">
    <property type="entry name" value="SRAP"/>
    <property type="match status" value="1"/>
</dbReference>
<dbReference type="Proteomes" id="UP000225706">
    <property type="component" value="Unassembled WGS sequence"/>
</dbReference>
<evidence type="ECO:0000256" key="3">
    <source>
        <dbReference type="ARBA" id="ARBA00022670"/>
    </source>
</evidence>
<evidence type="ECO:0000256" key="11">
    <source>
        <dbReference type="ARBA" id="ARBA00031130"/>
    </source>
</evidence>
<dbReference type="Gene3D" id="3.90.1680.10">
    <property type="entry name" value="SOS response associated peptidase-like"/>
    <property type="match status" value="1"/>
</dbReference>
<evidence type="ECO:0000256" key="4">
    <source>
        <dbReference type="ARBA" id="ARBA00022763"/>
    </source>
</evidence>
<dbReference type="InterPro" id="IPR036590">
    <property type="entry name" value="SRAP-like"/>
</dbReference>
<dbReference type="GO" id="GO:0008233">
    <property type="term" value="F:peptidase activity"/>
    <property type="evidence" value="ECO:0007669"/>
    <property type="project" value="UniProtKB-KW"/>
</dbReference>
<evidence type="ECO:0000313" key="12">
    <source>
        <dbReference type="EMBL" id="PFX30404.1"/>
    </source>
</evidence>
<dbReference type="SUPFAM" id="SSF143081">
    <property type="entry name" value="BB1717-like"/>
    <property type="match status" value="1"/>
</dbReference>
<dbReference type="GO" id="GO:0106300">
    <property type="term" value="P:protein-DNA covalent cross-linking repair"/>
    <property type="evidence" value="ECO:0007669"/>
    <property type="project" value="InterPro"/>
</dbReference>
<reference evidence="13" key="1">
    <citation type="journal article" date="2017" name="bioRxiv">
        <title>Comparative analysis of the genomes of Stylophora pistillata and Acropora digitifera provides evidence for extensive differences between species of corals.</title>
        <authorList>
            <person name="Voolstra C.R."/>
            <person name="Li Y."/>
            <person name="Liew Y.J."/>
            <person name="Baumgarten S."/>
            <person name="Zoccola D."/>
            <person name="Flot J.-F."/>
            <person name="Tambutte S."/>
            <person name="Allemand D."/>
            <person name="Aranda M."/>
        </authorList>
    </citation>
    <scope>NUCLEOTIDE SEQUENCE [LARGE SCALE GENOMIC DNA]</scope>
</reference>
<evidence type="ECO:0000256" key="9">
    <source>
        <dbReference type="ARBA" id="ARBA00030390"/>
    </source>
</evidence>
<evidence type="ECO:0000313" key="13">
    <source>
        <dbReference type="Proteomes" id="UP000225706"/>
    </source>
</evidence>
<dbReference type="GO" id="GO:0003697">
    <property type="term" value="F:single-stranded DNA binding"/>
    <property type="evidence" value="ECO:0007669"/>
    <property type="project" value="InterPro"/>
</dbReference>
<keyword evidence="7" id="KW-0238">DNA-binding</keyword>
<dbReference type="OrthoDB" id="2111841at2759"/>
<dbReference type="GO" id="GO:0006508">
    <property type="term" value="P:proteolysis"/>
    <property type="evidence" value="ECO:0007669"/>
    <property type="project" value="UniProtKB-KW"/>
</dbReference>
<proteinExistence type="inferred from homology"/>
<sequence>MCGRTACTLAPDEFPKACKFKGKNGQIQEPAWRDGSIDRGKYYPSHNISPQSFTPVLLSSQHLNKLASEELSERLLQPMKWGLIPSWHRGDPKEFTYNMSNARSDTLLDKRSFKSPLEKGNRCVVLAEGFFEWETLKGGKKQPYYIYFKKDTKIEVKNETIAEIEEEKNNEKETVVKNFHVKKEPEGSITVKAEEEPQFGEKRLLTMAGLFDCWKPPKGSGSEKEELFSYTIITVDSSPSLRWLHNRMPAILEGEEEISHWLDFGEVPWQKALNLVKPKDCLEWHPVSTVVNNSRNKSPDCIKPIDLTQKLEKPMKGTLFSYFKKSPVKQEKVLHEGEAAQEPSQKKTKF</sequence>
<accession>A0A2B4SIB8</accession>
<evidence type="ECO:0000256" key="1">
    <source>
        <dbReference type="ARBA" id="ARBA00008136"/>
    </source>
</evidence>
<evidence type="ECO:0000256" key="2">
    <source>
        <dbReference type="ARBA" id="ARBA00015888"/>
    </source>
</evidence>
<keyword evidence="13" id="KW-1185">Reference proteome</keyword>
<organism evidence="12 13">
    <name type="scientific">Stylophora pistillata</name>
    <name type="common">Smooth cauliflower coral</name>
    <dbReference type="NCBI Taxonomy" id="50429"/>
    <lineage>
        <taxon>Eukaryota</taxon>
        <taxon>Metazoa</taxon>
        <taxon>Cnidaria</taxon>
        <taxon>Anthozoa</taxon>
        <taxon>Hexacorallia</taxon>
        <taxon>Scleractinia</taxon>
        <taxon>Astrocoeniina</taxon>
        <taxon>Pocilloporidae</taxon>
        <taxon>Stylophora</taxon>
    </lineage>
</organism>
<dbReference type="PANTHER" id="PTHR13604:SF0">
    <property type="entry name" value="ABASIC SITE PROCESSING PROTEIN HMCES"/>
    <property type="match status" value="1"/>
</dbReference>
<protein>
    <recommendedName>
        <fullName evidence="2">Abasic site processing protein HMCES</fullName>
    </recommendedName>
    <alternativeName>
        <fullName evidence="9">Embryonic stem cell-specific 5-hydroxymethylcytosine-binding protein</fullName>
    </alternativeName>
    <alternativeName>
        <fullName evidence="10">Peptidase HMCES</fullName>
    </alternativeName>
    <alternativeName>
        <fullName evidence="11">SRAP domain-containing protein 1</fullName>
    </alternativeName>
</protein>
<dbReference type="STRING" id="50429.A0A2B4SIB8"/>
<keyword evidence="5" id="KW-0378">Hydrolase</keyword>
<name>A0A2B4SIB8_STYPI</name>
<dbReference type="PANTHER" id="PTHR13604">
    <property type="entry name" value="DC12-RELATED"/>
    <property type="match status" value="1"/>
</dbReference>
<dbReference type="EMBL" id="LSMT01000051">
    <property type="protein sequence ID" value="PFX30404.1"/>
    <property type="molecule type" value="Genomic_DNA"/>
</dbReference>
<evidence type="ECO:0000256" key="5">
    <source>
        <dbReference type="ARBA" id="ARBA00022801"/>
    </source>
</evidence>
<dbReference type="InterPro" id="IPR003738">
    <property type="entry name" value="SRAP"/>
</dbReference>
<gene>
    <name evidence="12" type="primary">hmces</name>
    <name evidence="12" type="ORF">AWC38_SpisGene4858</name>
</gene>
<comment type="similarity">
    <text evidence="1">Belongs to the SOS response-associated peptidase family.</text>
</comment>